<organism evidence="2 3">
    <name type="scientific">Amycolatopsis saalfeldensis</name>
    <dbReference type="NCBI Taxonomy" id="394193"/>
    <lineage>
        <taxon>Bacteria</taxon>
        <taxon>Bacillati</taxon>
        <taxon>Actinomycetota</taxon>
        <taxon>Actinomycetes</taxon>
        <taxon>Pseudonocardiales</taxon>
        <taxon>Pseudonocardiaceae</taxon>
        <taxon>Amycolatopsis</taxon>
    </lineage>
</organism>
<dbReference type="Proteomes" id="UP000198582">
    <property type="component" value="Unassembled WGS sequence"/>
</dbReference>
<name>A0A1H8TIH1_9PSEU</name>
<reference evidence="2 3" key="1">
    <citation type="submission" date="2016-10" db="EMBL/GenBank/DDBJ databases">
        <authorList>
            <person name="de Groot N.N."/>
        </authorList>
    </citation>
    <scope>NUCLEOTIDE SEQUENCE [LARGE SCALE GENOMIC DNA]</scope>
    <source>
        <strain evidence="2 3">DSM 44993</strain>
    </source>
</reference>
<dbReference type="STRING" id="394193.SAMN04489732_102642"/>
<proteinExistence type="predicted"/>
<keyword evidence="3" id="KW-1185">Reference proteome</keyword>
<evidence type="ECO:0000313" key="2">
    <source>
        <dbReference type="EMBL" id="SEO90586.1"/>
    </source>
</evidence>
<dbReference type="RefSeq" id="WP_143086149.1">
    <property type="nucleotide sequence ID" value="NZ_FOEF01000002.1"/>
</dbReference>
<dbReference type="EMBL" id="FOEF01000002">
    <property type="protein sequence ID" value="SEO90586.1"/>
    <property type="molecule type" value="Genomic_DNA"/>
</dbReference>
<feature type="region of interest" description="Disordered" evidence="1">
    <location>
        <begin position="72"/>
        <end position="100"/>
    </location>
</feature>
<sequence length="100" mass="10921">MSDDPASAMASYFSDFTESLADLQQTFAVLRERHGHDDAVFDLVRIFGTKSTTWMALHLAVAVAALRDQDLGNQPNSPALVETSLPIEQEDVQDSPERGG</sequence>
<dbReference type="OrthoDB" id="1905339at2"/>
<evidence type="ECO:0000313" key="3">
    <source>
        <dbReference type="Proteomes" id="UP000198582"/>
    </source>
</evidence>
<gene>
    <name evidence="2" type="ORF">SAMN04489732_102642</name>
</gene>
<accession>A0A1H8TIH1</accession>
<evidence type="ECO:0000256" key="1">
    <source>
        <dbReference type="SAM" id="MobiDB-lite"/>
    </source>
</evidence>
<dbReference type="AlphaFoldDB" id="A0A1H8TIH1"/>
<protein>
    <submittedName>
        <fullName evidence="2">Uncharacterized protein</fullName>
    </submittedName>
</protein>